<evidence type="ECO:0000313" key="3">
    <source>
        <dbReference type="Proteomes" id="UP001500466"/>
    </source>
</evidence>
<comment type="caution">
    <text evidence="2">The sequence shown here is derived from an EMBL/GenBank/DDBJ whole genome shotgun (WGS) entry which is preliminary data.</text>
</comment>
<reference evidence="3" key="1">
    <citation type="journal article" date="2019" name="Int. J. Syst. Evol. Microbiol.">
        <title>The Global Catalogue of Microorganisms (GCM) 10K type strain sequencing project: providing services to taxonomists for standard genome sequencing and annotation.</title>
        <authorList>
            <consortium name="The Broad Institute Genomics Platform"/>
            <consortium name="The Broad Institute Genome Sequencing Center for Infectious Disease"/>
            <person name="Wu L."/>
            <person name="Ma J."/>
        </authorList>
    </citation>
    <scope>NUCLEOTIDE SEQUENCE [LARGE SCALE GENOMIC DNA]</scope>
    <source>
        <strain evidence="3">JCM 17986</strain>
    </source>
</reference>
<organism evidence="2 3">
    <name type="scientific">Yinghuangia aomiensis</name>
    <dbReference type="NCBI Taxonomy" id="676205"/>
    <lineage>
        <taxon>Bacteria</taxon>
        <taxon>Bacillati</taxon>
        <taxon>Actinomycetota</taxon>
        <taxon>Actinomycetes</taxon>
        <taxon>Kitasatosporales</taxon>
        <taxon>Streptomycetaceae</taxon>
        <taxon>Yinghuangia</taxon>
    </lineage>
</organism>
<proteinExistence type="predicted"/>
<evidence type="ECO:0000313" key="2">
    <source>
        <dbReference type="EMBL" id="GAA4991260.1"/>
    </source>
</evidence>
<accession>A0ABP9I9C3</accession>
<evidence type="ECO:0000256" key="1">
    <source>
        <dbReference type="SAM" id="MobiDB-lite"/>
    </source>
</evidence>
<protein>
    <submittedName>
        <fullName evidence="2">Uncharacterized protein</fullName>
    </submittedName>
</protein>
<dbReference type="EMBL" id="BAABHS010000043">
    <property type="protein sequence ID" value="GAA4991260.1"/>
    <property type="molecule type" value="Genomic_DNA"/>
</dbReference>
<gene>
    <name evidence="2" type="ORF">GCM10023205_74000</name>
</gene>
<dbReference type="Proteomes" id="UP001500466">
    <property type="component" value="Unassembled WGS sequence"/>
</dbReference>
<name>A0ABP9I9C3_9ACTN</name>
<feature type="region of interest" description="Disordered" evidence="1">
    <location>
        <begin position="1"/>
        <end position="23"/>
    </location>
</feature>
<feature type="compositionally biased region" description="Basic and acidic residues" evidence="1">
    <location>
        <begin position="1"/>
        <end position="22"/>
    </location>
</feature>
<sequence length="126" mass="13632">MAYVPDRRRPTAERRGARRESVAADNVRAGQAGMLVLADGAAESVVSAYPQALDLVGFGHRFGQRPQWRGLVERGVNGGPSVLKKIVTAWRQLTQDRQSIELVLVTNRAPTPMTSLCPSGTHAPDS</sequence>
<keyword evidence="3" id="KW-1185">Reference proteome</keyword>